<gene>
    <name evidence="7" type="primary">lptC</name>
    <name evidence="7" type="ORF">DCP75_05300</name>
</gene>
<dbReference type="NCBIfam" id="TIGR04409">
    <property type="entry name" value="LptC_YrbK"/>
    <property type="match status" value="1"/>
</dbReference>
<keyword evidence="4 6" id="KW-1133">Transmembrane helix</keyword>
<dbReference type="Pfam" id="PF06835">
    <property type="entry name" value="LptC"/>
    <property type="match status" value="1"/>
</dbReference>
<comment type="caution">
    <text evidence="7">The sequence shown here is derived from an EMBL/GenBank/DDBJ whole genome shotgun (WGS) entry which is preliminary data.</text>
</comment>
<dbReference type="Proteomes" id="UP000259273">
    <property type="component" value="Unassembled WGS sequence"/>
</dbReference>
<dbReference type="STRING" id="1121937.GCA_000423125_03019"/>
<dbReference type="PANTHER" id="PTHR37481">
    <property type="entry name" value="LIPOPOLYSACCHARIDE EXPORT SYSTEM PROTEIN LPTC"/>
    <property type="match status" value="1"/>
</dbReference>
<feature type="transmembrane region" description="Helical" evidence="6">
    <location>
        <begin position="18"/>
        <end position="34"/>
    </location>
</feature>
<reference evidence="7 8" key="1">
    <citation type="journal article" date="2018" name="Nat. Biotechnol.">
        <title>A standardized bacterial taxonomy based on genome phylogeny substantially revises the tree of life.</title>
        <authorList>
            <person name="Parks D.H."/>
            <person name="Chuvochina M."/>
            <person name="Waite D.W."/>
            <person name="Rinke C."/>
            <person name="Skarshewski A."/>
            <person name="Chaumeil P.A."/>
            <person name="Hugenholtz P."/>
        </authorList>
    </citation>
    <scope>NUCLEOTIDE SEQUENCE [LARGE SCALE GENOMIC DNA]</scope>
    <source>
        <strain evidence="7">UBA9158</strain>
    </source>
</reference>
<evidence type="ECO:0000256" key="6">
    <source>
        <dbReference type="SAM" id="Phobius"/>
    </source>
</evidence>
<dbReference type="GO" id="GO:0030288">
    <property type="term" value="C:outer membrane-bounded periplasmic space"/>
    <property type="evidence" value="ECO:0007669"/>
    <property type="project" value="TreeGrafter"/>
</dbReference>
<organism evidence="7 8">
    <name type="scientific">Haliea salexigens</name>
    <dbReference type="NCBI Taxonomy" id="287487"/>
    <lineage>
        <taxon>Bacteria</taxon>
        <taxon>Pseudomonadati</taxon>
        <taxon>Pseudomonadota</taxon>
        <taxon>Gammaproteobacteria</taxon>
        <taxon>Cellvibrionales</taxon>
        <taxon>Halieaceae</taxon>
        <taxon>Haliea</taxon>
    </lineage>
</organism>
<accession>A0A3C1KLN6</accession>
<keyword evidence="1" id="KW-1003">Cell membrane</keyword>
<sequence length="196" mass="21486">MGQPAGGVRLMERRKRPWLLAVALVGVAAWYLGFTGGGPLERRPAAQPADIVQTYLLNSRSLTYAENGSLTQVMEAARVEHIADTQVSDLVQPRFYSHDGDNQTWSASAARGRLKHRTSVLILREDVVLTDDKAGGVLETRAMTLHLQQRRAKSEVPVKLTQGNNVLTADGMYADLKHQTIRLTPGVEGIYVPEGS</sequence>
<evidence type="ECO:0000256" key="5">
    <source>
        <dbReference type="ARBA" id="ARBA00023136"/>
    </source>
</evidence>
<evidence type="ECO:0000256" key="3">
    <source>
        <dbReference type="ARBA" id="ARBA00022692"/>
    </source>
</evidence>
<dbReference type="PANTHER" id="PTHR37481:SF1">
    <property type="entry name" value="LIPOPOLYSACCHARIDE EXPORT SYSTEM PROTEIN LPTC"/>
    <property type="match status" value="1"/>
</dbReference>
<dbReference type="AlphaFoldDB" id="A0A3C1KLN6"/>
<keyword evidence="5 6" id="KW-0472">Membrane</keyword>
<dbReference type="InterPro" id="IPR052363">
    <property type="entry name" value="LPS_export_LptC"/>
</dbReference>
<dbReference type="GO" id="GO:0015221">
    <property type="term" value="F:lipopolysaccharide transmembrane transporter activity"/>
    <property type="evidence" value="ECO:0007669"/>
    <property type="project" value="InterPro"/>
</dbReference>
<evidence type="ECO:0000313" key="8">
    <source>
        <dbReference type="Proteomes" id="UP000259273"/>
    </source>
</evidence>
<keyword evidence="2" id="KW-0997">Cell inner membrane</keyword>
<dbReference type="Gene3D" id="2.60.450.10">
    <property type="entry name" value="Lipopolysaccharide (LPS) transport protein A like domain"/>
    <property type="match status" value="1"/>
</dbReference>
<keyword evidence="3 6" id="KW-0812">Transmembrane</keyword>
<dbReference type="InterPro" id="IPR026265">
    <property type="entry name" value="LptC"/>
</dbReference>
<name>A0A3C1KLN6_9GAMM</name>
<dbReference type="InterPro" id="IPR010664">
    <property type="entry name" value="LipoPS_assembly_LptC-rel"/>
</dbReference>
<protein>
    <submittedName>
        <fullName evidence="7">LPS export ABC transporter periplasmic protein LptC</fullName>
    </submittedName>
</protein>
<evidence type="ECO:0000313" key="7">
    <source>
        <dbReference type="EMBL" id="HAN27126.1"/>
    </source>
</evidence>
<dbReference type="GO" id="GO:0017089">
    <property type="term" value="F:glycolipid transfer activity"/>
    <property type="evidence" value="ECO:0007669"/>
    <property type="project" value="TreeGrafter"/>
</dbReference>
<dbReference type="GO" id="GO:0005886">
    <property type="term" value="C:plasma membrane"/>
    <property type="evidence" value="ECO:0007669"/>
    <property type="project" value="InterPro"/>
</dbReference>
<evidence type="ECO:0000256" key="2">
    <source>
        <dbReference type="ARBA" id="ARBA00022519"/>
    </source>
</evidence>
<dbReference type="EMBL" id="DMND01000076">
    <property type="protein sequence ID" value="HAN27126.1"/>
    <property type="molecule type" value="Genomic_DNA"/>
</dbReference>
<evidence type="ECO:0000256" key="4">
    <source>
        <dbReference type="ARBA" id="ARBA00022989"/>
    </source>
</evidence>
<proteinExistence type="predicted"/>
<evidence type="ECO:0000256" key="1">
    <source>
        <dbReference type="ARBA" id="ARBA00022475"/>
    </source>
</evidence>